<dbReference type="EMBL" id="VJWX01000007">
    <property type="protein sequence ID" value="TVT61982.1"/>
    <property type="molecule type" value="Genomic_DNA"/>
</dbReference>
<dbReference type="OrthoDB" id="4296536at2"/>
<accession>A0A558DLU6</accession>
<reference evidence="1 2" key="1">
    <citation type="submission" date="2019-07" db="EMBL/GenBank/DDBJ databases">
        <authorList>
            <person name="Duangmal K."/>
            <person name="Teo W.F.A."/>
        </authorList>
    </citation>
    <scope>NUCLEOTIDE SEQUENCE [LARGE SCALE GENOMIC DNA]</scope>
    <source>
        <strain evidence="1 2">TBRC 6029</strain>
    </source>
</reference>
<comment type="caution">
    <text evidence="1">The sequence shown here is derived from an EMBL/GenBank/DDBJ whole genome shotgun (WGS) entry which is preliminary data.</text>
</comment>
<keyword evidence="1" id="KW-0238">DNA-binding</keyword>
<reference evidence="1 2" key="2">
    <citation type="submission" date="2019-08" db="EMBL/GenBank/DDBJ databases">
        <title>Amycolatopsis acidicola sp. nov., isolated from peat swamp forest soil.</title>
        <authorList>
            <person name="Srisuk N."/>
        </authorList>
    </citation>
    <scope>NUCLEOTIDE SEQUENCE [LARGE SCALE GENOMIC DNA]</scope>
    <source>
        <strain evidence="1 2">TBRC 6029</strain>
    </source>
</reference>
<dbReference type="Proteomes" id="UP000320011">
    <property type="component" value="Unassembled WGS sequence"/>
</dbReference>
<evidence type="ECO:0000313" key="1">
    <source>
        <dbReference type="EMBL" id="TVT61982.1"/>
    </source>
</evidence>
<proteinExistence type="predicted"/>
<protein>
    <submittedName>
        <fullName evidence="1">DNA-binding protein</fullName>
    </submittedName>
</protein>
<keyword evidence="2" id="KW-1185">Reference proteome</keyword>
<dbReference type="RefSeq" id="WP_144585236.1">
    <property type="nucleotide sequence ID" value="NZ_VJWX01000007.1"/>
</dbReference>
<name>A0A558DLU6_9PSEU</name>
<sequence length="86" mass="9278">MTPVQADGRERPTLAEIRAWPATVSVPKAGTAWGMSRNQSYNMAKRGEFPATVNRIGNRYTVVTASIIRALSGDVDTAGQRDSVLS</sequence>
<organism evidence="1 2">
    <name type="scientific">Amycolatopsis rhizosphaerae</name>
    <dbReference type="NCBI Taxonomy" id="2053003"/>
    <lineage>
        <taxon>Bacteria</taxon>
        <taxon>Bacillati</taxon>
        <taxon>Actinomycetota</taxon>
        <taxon>Actinomycetes</taxon>
        <taxon>Pseudonocardiales</taxon>
        <taxon>Pseudonocardiaceae</taxon>
        <taxon>Amycolatopsis</taxon>
    </lineage>
</organism>
<dbReference type="AlphaFoldDB" id="A0A558DLU6"/>
<evidence type="ECO:0000313" key="2">
    <source>
        <dbReference type="Proteomes" id="UP000320011"/>
    </source>
</evidence>
<gene>
    <name evidence="1" type="ORF">FNH05_01760</name>
</gene>
<dbReference type="GO" id="GO:0003677">
    <property type="term" value="F:DNA binding"/>
    <property type="evidence" value="ECO:0007669"/>
    <property type="project" value="UniProtKB-KW"/>
</dbReference>